<sequence length="178" mass="19894">MENIEKPEVWLRGPLPNVPPHLQPAAHALLQAQEEINKLGQNFPSDLLWIKPAGLASVGFHMQHLAGVLDRLLTYARGESLTDKQLEYLRSEGKAPFEGCSFDDLLQNLNKQFLIAITQIENTDSSTLLEVRMVGRAQVPSTHLGLLFHAAEHTMRHLGQLLVTLKFLEADIDKNSKS</sequence>
<protein>
    <submittedName>
        <fullName evidence="2">DinB family protein</fullName>
    </submittedName>
</protein>
<dbReference type="Gene3D" id="1.20.120.450">
    <property type="entry name" value="dinb family like domain"/>
    <property type="match status" value="1"/>
</dbReference>
<name>A0ABR9WCB2_9BACT</name>
<gene>
    <name evidence="2" type="ORF">IEE83_14525</name>
</gene>
<evidence type="ECO:0000259" key="1">
    <source>
        <dbReference type="Pfam" id="PF12867"/>
    </source>
</evidence>
<feature type="domain" description="DinB-like" evidence="1">
    <location>
        <begin position="29"/>
        <end position="161"/>
    </location>
</feature>
<dbReference type="Pfam" id="PF12867">
    <property type="entry name" value="DinB_2"/>
    <property type="match status" value="1"/>
</dbReference>
<dbReference type="EMBL" id="JACYGY010000001">
    <property type="protein sequence ID" value="MBE9463100.1"/>
    <property type="molecule type" value="Genomic_DNA"/>
</dbReference>
<evidence type="ECO:0000313" key="2">
    <source>
        <dbReference type="EMBL" id="MBE9463100.1"/>
    </source>
</evidence>
<proteinExistence type="predicted"/>
<accession>A0ABR9WCB2</accession>
<dbReference type="InterPro" id="IPR034660">
    <property type="entry name" value="DinB/YfiT-like"/>
</dbReference>
<evidence type="ECO:0000313" key="3">
    <source>
        <dbReference type="Proteomes" id="UP000634134"/>
    </source>
</evidence>
<organism evidence="2 3">
    <name type="scientific">Dyadobacter subterraneus</name>
    <dbReference type="NCBI Taxonomy" id="2773304"/>
    <lineage>
        <taxon>Bacteria</taxon>
        <taxon>Pseudomonadati</taxon>
        <taxon>Bacteroidota</taxon>
        <taxon>Cytophagia</taxon>
        <taxon>Cytophagales</taxon>
        <taxon>Spirosomataceae</taxon>
        <taxon>Dyadobacter</taxon>
    </lineage>
</organism>
<dbReference type="RefSeq" id="WP_194121254.1">
    <property type="nucleotide sequence ID" value="NZ_JACYGY010000001.1"/>
</dbReference>
<dbReference type="Proteomes" id="UP000634134">
    <property type="component" value="Unassembled WGS sequence"/>
</dbReference>
<dbReference type="InterPro" id="IPR024775">
    <property type="entry name" value="DinB-like"/>
</dbReference>
<dbReference type="SUPFAM" id="SSF109854">
    <property type="entry name" value="DinB/YfiT-like putative metalloenzymes"/>
    <property type="match status" value="1"/>
</dbReference>
<reference evidence="3" key="1">
    <citation type="submission" date="2023-07" db="EMBL/GenBank/DDBJ databases">
        <title>Dyadobacter sp. nov 'subterranea' isolated from contaminted grondwater.</title>
        <authorList>
            <person name="Szabo I."/>
            <person name="Al-Omari J."/>
            <person name="Szerdahelyi S.G."/>
            <person name="Rado J."/>
        </authorList>
    </citation>
    <scope>NUCLEOTIDE SEQUENCE [LARGE SCALE GENOMIC DNA]</scope>
    <source>
        <strain evidence="3">UP-52</strain>
    </source>
</reference>
<comment type="caution">
    <text evidence="2">The sequence shown here is derived from an EMBL/GenBank/DDBJ whole genome shotgun (WGS) entry which is preliminary data.</text>
</comment>
<keyword evidence="3" id="KW-1185">Reference proteome</keyword>